<evidence type="ECO:0000313" key="2">
    <source>
        <dbReference type="Proteomes" id="UP001165960"/>
    </source>
</evidence>
<name>A0ACC2SMB3_9FUNG</name>
<dbReference type="Proteomes" id="UP001165960">
    <property type="component" value="Unassembled WGS sequence"/>
</dbReference>
<keyword evidence="2" id="KW-1185">Reference proteome</keyword>
<sequence>MSWEFNVHPQDEIPIKTETDFGESPLNFQEFDSPDFKIKELKRDIATVQPTLAEESSKRLRVNQSWIFTYGYGERVETEEGKRVKCLVPGCGRMYSTSNSSTSNLKKHLQTMHNINESSGEGFLSSKATHRRGQDLQAALEDFIIGNRISHRAVEDPKFRRLLELAQSVNIADLYITAKTMQEGMVRSTLAYKQRLKNMLSTNQCLSLTFDRWVCGTGKYFYGATVHFIDENWTQRDALIAFMDSAEKYGDRIHQTLVELDILNKVFTVTADYSSEMIDLTRSLVATCPKFKSQNHIPCLGYILTEAISHSLQPSLEFDAVLSKTRQGITRIKASPQANVYFHALLLEPTNSTMDDLLWDSCYDMISTVLNSTAAYNETCALFGFPQFSLTSEDCMFLEELRHLLGMFHSFTESLLTYRYPTIGQASTLYDQIVLNLASDINQPSDSTIAASQAVYHAMTKYFGWNCTSAIHPIAVAMDPRAKFQYWSNSSFPHSKFLIQLVTTIWNRHFRISSASGPEPVDDLQMYISEPTLTVGASDPNCVMDYWRRSSPSLPQLAKMARIFLAIPATSTPTNILFQKELPRIPIAQDSCSSESLEQYLLLESWKSLCS</sequence>
<dbReference type="EMBL" id="QTSX02004971">
    <property type="protein sequence ID" value="KAJ9063549.1"/>
    <property type="molecule type" value="Genomic_DNA"/>
</dbReference>
<reference evidence="1" key="1">
    <citation type="submission" date="2022-04" db="EMBL/GenBank/DDBJ databases">
        <title>Genome of the entomopathogenic fungus Entomophthora muscae.</title>
        <authorList>
            <person name="Elya C."/>
            <person name="Lovett B.R."/>
            <person name="Lee E."/>
            <person name="Macias A.M."/>
            <person name="Hajek A.E."/>
            <person name="De Bivort B.L."/>
            <person name="Kasson M.T."/>
            <person name="De Fine Licht H.H."/>
            <person name="Stajich J.E."/>
        </authorList>
    </citation>
    <scope>NUCLEOTIDE SEQUENCE</scope>
    <source>
        <strain evidence="1">Berkeley</strain>
    </source>
</reference>
<accession>A0ACC2SMB3</accession>
<gene>
    <name evidence="1" type="ORF">DSO57_1039579</name>
</gene>
<comment type="caution">
    <text evidence="1">The sequence shown here is derived from an EMBL/GenBank/DDBJ whole genome shotgun (WGS) entry which is preliminary data.</text>
</comment>
<organism evidence="1 2">
    <name type="scientific">Entomophthora muscae</name>
    <dbReference type="NCBI Taxonomy" id="34485"/>
    <lineage>
        <taxon>Eukaryota</taxon>
        <taxon>Fungi</taxon>
        <taxon>Fungi incertae sedis</taxon>
        <taxon>Zoopagomycota</taxon>
        <taxon>Entomophthoromycotina</taxon>
        <taxon>Entomophthoromycetes</taxon>
        <taxon>Entomophthorales</taxon>
        <taxon>Entomophthoraceae</taxon>
        <taxon>Entomophthora</taxon>
    </lineage>
</organism>
<protein>
    <submittedName>
        <fullName evidence="1">Uncharacterized protein</fullName>
    </submittedName>
</protein>
<proteinExistence type="predicted"/>
<evidence type="ECO:0000313" key="1">
    <source>
        <dbReference type="EMBL" id="KAJ9063549.1"/>
    </source>
</evidence>